<dbReference type="SUPFAM" id="SSF56176">
    <property type="entry name" value="FAD-binding/transporter-associated domain-like"/>
    <property type="match status" value="1"/>
</dbReference>
<dbReference type="PROSITE" id="PS51387">
    <property type="entry name" value="FAD_PCMH"/>
    <property type="match status" value="1"/>
</dbReference>
<dbReference type="InterPro" id="IPR016169">
    <property type="entry name" value="FAD-bd_PCMH_sub2"/>
</dbReference>
<dbReference type="GO" id="GO:0016491">
    <property type="term" value="F:oxidoreductase activity"/>
    <property type="evidence" value="ECO:0007669"/>
    <property type="project" value="UniProtKB-KW"/>
</dbReference>
<dbReference type="Proteomes" id="UP000663193">
    <property type="component" value="Chromosome 13"/>
</dbReference>
<evidence type="ECO:0000256" key="3">
    <source>
        <dbReference type="ARBA" id="ARBA00022630"/>
    </source>
</evidence>
<comment type="cofactor">
    <cofactor evidence="1">
        <name>FAD</name>
        <dbReference type="ChEBI" id="CHEBI:57692"/>
    </cofactor>
</comment>
<comment type="similarity">
    <text evidence="2">Belongs to the oxygen-dependent FAD-linked oxidoreductase family.</text>
</comment>
<accession>A0A7U2FBF0</accession>
<keyword evidence="4" id="KW-0274">FAD</keyword>
<dbReference type="PANTHER" id="PTHR42973:SF39">
    <property type="entry name" value="FAD-BINDING PCMH-TYPE DOMAIN-CONTAINING PROTEIN"/>
    <property type="match status" value="1"/>
</dbReference>
<evidence type="ECO:0000313" key="8">
    <source>
        <dbReference type="EMBL" id="QRD02191.1"/>
    </source>
</evidence>
<dbReference type="AlphaFoldDB" id="A0A7U2FBF0"/>
<dbReference type="InterPro" id="IPR050416">
    <property type="entry name" value="FAD-linked_Oxidoreductase"/>
</dbReference>
<evidence type="ECO:0000256" key="5">
    <source>
        <dbReference type="ARBA" id="ARBA00023002"/>
    </source>
</evidence>
<dbReference type="VEuPathDB" id="FungiDB:JI435_051640"/>
<dbReference type="Gene3D" id="3.40.462.20">
    <property type="match status" value="1"/>
</dbReference>
<keyword evidence="9" id="KW-1185">Reference proteome</keyword>
<proteinExistence type="inferred from homology"/>
<dbReference type="InterPro" id="IPR012951">
    <property type="entry name" value="BBE"/>
</dbReference>
<evidence type="ECO:0000313" key="9">
    <source>
        <dbReference type="Proteomes" id="UP000663193"/>
    </source>
</evidence>
<evidence type="ECO:0000256" key="4">
    <source>
        <dbReference type="ARBA" id="ARBA00022827"/>
    </source>
</evidence>
<sequence>MRFLLLQSFATAIAALAVKQPSKMTPGAVSADLSRVISAASKAGVELRARWSLVGAPSPAVVVSVTTESDVASVVKYCTEKRVPFVAQNGGNGWATTFNLGETGVLINMAGLNAITFNQDKTQATIGGGAVIGNVIPAANAAGALVITGNCNCVGAVSAMLGGGYGNIMGEVGFGVDNIVSMRVVLASGEIVTVSPTSNPDLFWAMRGAGPNFGIVISVTIKSQPATEQDRTAYINNLFFSPDQIETVAQTMQDLPLTPEQRVYLVLTSSGPPLNEPSILITGFLRKGTEEEGRKAFAPFYELGPVSASSAVTQYLDWNDSNDGFCARGDRKPAYSTTINNMQAQKWPEIWELYKGFQAKGPNSAVLIERYNLTKANAAPTGSAAMNEKLRTEAFAQAIVIPWYTDAALDGEAETFASEVRALWSYNADAKKNPAYINFAHGDETLEAIYGSSLPRLKTLKKQYDPTGAFNQWFTIEP</sequence>
<dbReference type="Pfam" id="PF01565">
    <property type="entry name" value="FAD_binding_4"/>
    <property type="match status" value="1"/>
</dbReference>
<keyword evidence="6" id="KW-0732">Signal</keyword>
<dbReference type="GO" id="GO:0071949">
    <property type="term" value="F:FAD binding"/>
    <property type="evidence" value="ECO:0007669"/>
    <property type="project" value="InterPro"/>
</dbReference>
<dbReference type="InterPro" id="IPR016167">
    <property type="entry name" value="FAD-bd_PCMH_sub1"/>
</dbReference>
<evidence type="ECO:0000256" key="6">
    <source>
        <dbReference type="SAM" id="SignalP"/>
    </source>
</evidence>
<dbReference type="OMA" id="TYINFAH"/>
<dbReference type="InterPro" id="IPR036318">
    <property type="entry name" value="FAD-bd_PCMH-like_sf"/>
</dbReference>
<keyword evidence="5" id="KW-0560">Oxidoreductase</keyword>
<dbReference type="EMBL" id="CP069035">
    <property type="protein sequence ID" value="QRD02191.1"/>
    <property type="molecule type" value="Genomic_DNA"/>
</dbReference>
<keyword evidence="3" id="KW-0285">Flavoprotein</keyword>
<evidence type="ECO:0000256" key="1">
    <source>
        <dbReference type="ARBA" id="ARBA00001974"/>
    </source>
</evidence>
<dbReference type="PANTHER" id="PTHR42973">
    <property type="entry name" value="BINDING OXIDOREDUCTASE, PUTATIVE (AFU_ORTHOLOGUE AFUA_1G17690)-RELATED"/>
    <property type="match status" value="1"/>
</dbReference>
<dbReference type="Gene3D" id="3.30.43.10">
    <property type="entry name" value="Uridine Diphospho-n-acetylenolpyruvylglucosamine Reductase, domain 2"/>
    <property type="match status" value="1"/>
</dbReference>
<evidence type="ECO:0000256" key="2">
    <source>
        <dbReference type="ARBA" id="ARBA00005466"/>
    </source>
</evidence>
<dbReference type="Gene3D" id="3.30.465.10">
    <property type="match status" value="1"/>
</dbReference>
<reference evidence="9" key="1">
    <citation type="journal article" date="2021" name="BMC Genomics">
        <title>Chromosome-level genome assembly and manually-curated proteome of model necrotroph Parastagonospora nodorum Sn15 reveals a genome-wide trove of candidate effector homologs, and redundancy of virulence-related functions within an accessory chromosome.</title>
        <authorList>
            <person name="Bertazzoni S."/>
            <person name="Jones D.A.B."/>
            <person name="Phan H.T."/>
            <person name="Tan K.-C."/>
            <person name="Hane J.K."/>
        </authorList>
    </citation>
    <scope>NUCLEOTIDE SEQUENCE [LARGE SCALE GENOMIC DNA]</scope>
    <source>
        <strain evidence="9">SN15 / ATCC MYA-4574 / FGSC 10173)</strain>
    </source>
</reference>
<evidence type="ECO:0000259" key="7">
    <source>
        <dbReference type="PROSITE" id="PS51387"/>
    </source>
</evidence>
<dbReference type="InterPro" id="IPR006094">
    <property type="entry name" value="Oxid_FAD_bind_N"/>
</dbReference>
<gene>
    <name evidence="8" type="ORF">JI435_051640</name>
</gene>
<feature type="signal peptide" evidence="6">
    <location>
        <begin position="1"/>
        <end position="15"/>
    </location>
</feature>
<dbReference type="OrthoDB" id="415825at2759"/>
<organism evidence="8 9">
    <name type="scientific">Phaeosphaeria nodorum (strain SN15 / ATCC MYA-4574 / FGSC 10173)</name>
    <name type="common">Glume blotch fungus</name>
    <name type="synonym">Parastagonospora nodorum</name>
    <dbReference type="NCBI Taxonomy" id="321614"/>
    <lineage>
        <taxon>Eukaryota</taxon>
        <taxon>Fungi</taxon>
        <taxon>Dikarya</taxon>
        <taxon>Ascomycota</taxon>
        <taxon>Pezizomycotina</taxon>
        <taxon>Dothideomycetes</taxon>
        <taxon>Pleosporomycetidae</taxon>
        <taxon>Pleosporales</taxon>
        <taxon>Pleosporineae</taxon>
        <taxon>Phaeosphaeriaceae</taxon>
        <taxon>Parastagonospora</taxon>
    </lineage>
</organism>
<dbReference type="InterPro" id="IPR016166">
    <property type="entry name" value="FAD-bd_PCMH"/>
</dbReference>
<feature type="domain" description="FAD-binding PCMH-type" evidence="7">
    <location>
        <begin position="55"/>
        <end position="226"/>
    </location>
</feature>
<name>A0A7U2FBF0_PHANO</name>
<dbReference type="Pfam" id="PF08031">
    <property type="entry name" value="BBE"/>
    <property type="match status" value="1"/>
</dbReference>
<protein>
    <recommendedName>
        <fullName evidence="7">FAD-binding PCMH-type domain-containing protein</fullName>
    </recommendedName>
</protein>
<feature type="chain" id="PRO_5031420896" description="FAD-binding PCMH-type domain-containing protein" evidence="6">
    <location>
        <begin position="16"/>
        <end position="478"/>
    </location>
</feature>